<evidence type="ECO:0000256" key="1">
    <source>
        <dbReference type="SAM" id="Coils"/>
    </source>
</evidence>
<dbReference type="AlphaFoldDB" id="A8HWE8"/>
<dbReference type="Gene3D" id="3.40.50.300">
    <property type="entry name" value="P-loop containing nucleotide triphosphate hydrolases"/>
    <property type="match status" value="1"/>
</dbReference>
<dbReference type="HOGENOM" id="CLU_024317_0_0_5"/>
<dbReference type="eggNOG" id="COG3206">
    <property type="taxonomic scope" value="Bacteria"/>
</dbReference>
<dbReference type="Proteomes" id="UP000000270">
    <property type="component" value="Chromosome"/>
</dbReference>
<reference evidence="4" key="2">
    <citation type="submission" date="2007-04" db="EMBL/GenBank/DDBJ databases">
        <title>Complete genome sequence of the nitrogen-fixing bacterium Azorhizobium caulinodans ORS571.</title>
        <authorList>
            <person name="Lee K.B."/>
            <person name="Backer P.D."/>
            <person name="Aono T."/>
            <person name="Liu C.T."/>
            <person name="Suzuki S."/>
            <person name="Suzuki T."/>
            <person name="Kaneko T."/>
            <person name="Yamada M."/>
            <person name="Tabata S."/>
            <person name="Kupfer D.M."/>
            <person name="Najar F.Z."/>
            <person name="Wiley G.B."/>
            <person name="Roe B."/>
            <person name="Binnewies T."/>
            <person name="Ussery D."/>
            <person name="Vereecke D."/>
            <person name="Gevers D."/>
            <person name="Holsters M."/>
            <person name="Oyaizu H."/>
        </authorList>
    </citation>
    <scope>NUCLEOTIDE SEQUENCE [LARGE SCALE GENOMIC DNA]</scope>
    <source>
        <strain evidence="4">ATCC 43989 / DSM 5975 / JCM 20966 / LMG 6465 / NBRC 14845 / NCIMB 13405 / ORS 571</strain>
    </source>
</reference>
<reference evidence="3 4" key="3">
    <citation type="journal article" date="2008" name="BMC Genomics">
        <title>The genome of the versatile nitrogen fixer Azorhizobium caulinodans ORS571.</title>
        <authorList>
            <person name="Lee KB."/>
            <person name="Backer P.D."/>
            <person name="Aono T."/>
            <person name="Liu CT."/>
            <person name="Suzuki S."/>
            <person name="Suzuki T."/>
            <person name="Kaneko T."/>
            <person name="Yamada M."/>
            <person name="Tabata S."/>
            <person name="Kupfer D.M."/>
            <person name="Najar F.Z."/>
            <person name="Wiley G.B."/>
            <person name="Roe B."/>
            <person name="Binnewies T.T."/>
            <person name="Ussery D.W."/>
            <person name="D'Haeze W."/>
            <person name="Herder J.D."/>
            <person name="Gevers D."/>
            <person name="Vereecke D."/>
            <person name="Holsters M."/>
            <person name="Oyaizu H."/>
        </authorList>
    </citation>
    <scope>NUCLEOTIDE SEQUENCE [LARGE SCALE GENOMIC DNA]</scope>
    <source>
        <strain evidence="4">ATCC 43989 / DSM 5975 / JCM 20966 / LMG 6465 / NBRC 14845 / NCIMB 13405 / ORS 571</strain>
    </source>
</reference>
<proteinExistence type="predicted"/>
<dbReference type="InterPro" id="IPR027417">
    <property type="entry name" value="P-loop_NTPase"/>
</dbReference>
<keyword evidence="2" id="KW-0472">Membrane</keyword>
<dbReference type="EMBL" id="AP009384">
    <property type="protein sequence ID" value="BAF90421.1"/>
    <property type="molecule type" value="Genomic_DNA"/>
</dbReference>
<feature type="transmembrane region" description="Helical" evidence="2">
    <location>
        <begin position="456"/>
        <end position="478"/>
    </location>
</feature>
<dbReference type="STRING" id="438753.AZC_4423"/>
<gene>
    <name evidence="3" type="ordered locus">AZC_4423</name>
</gene>
<feature type="coiled-coil region" evidence="1">
    <location>
        <begin position="361"/>
        <end position="419"/>
    </location>
</feature>
<keyword evidence="2" id="KW-1133">Transmembrane helix</keyword>
<evidence type="ECO:0000256" key="2">
    <source>
        <dbReference type="SAM" id="Phobius"/>
    </source>
</evidence>
<keyword evidence="4" id="KW-1185">Reference proteome</keyword>
<reference evidence="3 4" key="5">
    <citation type="journal article" date="2010" name="Appl. Environ. Microbiol.">
        <title>phrR-like gene praR of Azorhizobium caulinodans ORS571 is essential for symbiosis with Sesbania rostrata and is involved in expression of reb genes.</title>
        <authorList>
            <person name="Akiba N."/>
            <person name="Aono T."/>
            <person name="Toyazaki H."/>
            <person name="Sato S."/>
            <person name="Oyaizu H."/>
        </authorList>
    </citation>
    <scope>NUCLEOTIDE SEQUENCE [LARGE SCALE GENOMIC DNA]</scope>
    <source>
        <strain evidence="4">ATCC 43989 / DSM 5975 / JCM 20966 / LMG 6465 / NBRC 14845 / NCIMB 13405 / ORS 571</strain>
    </source>
</reference>
<dbReference type="RefSeq" id="WP_012172942.1">
    <property type="nucleotide sequence ID" value="NC_009937.1"/>
</dbReference>
<feature type="transmembrane region" description="Helical" evidence="2">
    <location>
        <begin position="41"/>
        <end position="60"/>
    </location>
</feature>
<evidence type="ECO:0000313" key="4">
    <source>
        <dbReference type="Proteomes" id="UP000000270"/>
    </source>
</evidence>
<evidence type="ECO:0000313" key="3">
    <source>
        <dbReference type="EMBL" id="BAF90421.1"/>
    </source>
</evidence>
<dbReference type="KEGG" id="azc:AZC_4423"/>
<keyword evidence="1" id="KW-0175">Coiled coil</keyword>
<accession>A8HWE8</accession>
<keyword evidence="2" id="KW-0812">Transmembrane</keyword>
<evidence type="ECO:0008006" key="5">
    <source>
        <dbReference type="Google" id="ProtNLM"/>
    </source>
</evidence>
<sequence>MMISGHAGELENKAPTSWAEGRSAAFTMRDFWTAAFFHRRVVLLAALLPILVGIFACLVTKTEYTASSLLLVMVNREVATQNVTDSGPSVLSIEGLKQVESEVQIIESADVIRDAIAQIGLERLFPPGRLSFLRDLVPSGISPMDRAIERFRKNMRTTVLSGSNIVQVSVSNPNRDLAIEATDELVKAYLAYRRKIFENPTANILMVEVERFKRDLTATDNEIESLKRKAGVIDFAQDAVLAANQVDGIVQRQRQVAERKVAVAAQLEKAEQEMQALPETVFDFAQKSNASGNDDDRNILTRLLVERDRLLSQFTPSSPQVREVEQKIDTVRKTMGAPDPRLYATNRDVRNPAISYMNNMVLSLRVELDALSRQEAELNEQKQQAQGRVATLQGVETRLTELNRQRETLSEGYREYLRRAVAANVEETASKVRASNVRVVEAAGAAVTSRSMALPFLAAGVFGGLLFGAAAGAIASALRTGFITPMEVERLLGLPTLAEFADGRAPFQTVAAETAIGGLATLLLDSELDGRPLRAFHFLSQERHPDVPVFCQRLAEEFAIQRGLRTLLIDLSEPAGAHRADDGVEARGGLTIARTPVPLLWSVADSERSPLLSVRLPMVEGQRMMKELEDQFDAIIISSSASVASSVKHRLNRLVDANILIVRAEETRKAAALRLRADVLESGGVLMGFVFMGRKYYVPGWIYRIS</sequence>
<dbReference type="PANTHER" id="PTHR32309:SF31">
    <property type="entry name" value="CAPSULAR EXOPOLYSACCHARIDE FAMILY"/>
    <property type="match status" value="1"/>
</dbReference>
<reference evidence="3 4" key="4">
    <citation type="journal article" date="2009" name="Appl. Environ. Microbiol.">
        <title>Comparative genome-wide transcriptional profiling of Azorhizobium caulinodans ORS571 grown under free-living and symbiotic conditions.</title>
        <authorList>
            <person name="Tsukada S."/>
            <person name="Aono T."/>
            <person name="Akiba N."/>
            <person name="Lee KB."/>
            <person name="Liu CT."/>
            <person name="Toyazaki H."/>
            <person name="Oyaizu H."/>
        </authorList>
    </citation>
    <scope>NUCLEOTIDE SEQUENCE [LARGE SCALE GENOMIC DNA]</scope>
    <source>
        <strain evidence="4">ATCC 43989 / DSM 5975 / JCM 20966 / LMG 6465 / NBRC 14845 / NCIMB 13405 / ORS 571</strain>
    </source>
</reference>
<name>A8HWE8_AZOC5</name>
<protein>
    <recommendedName>
        <fullName evidence="5">Lipopolysaccharide biosynthesis protein</fullName>
    </recommendedName>
</protein>
<organism evidence="3 4">
    <name type="scientific">Azorhizobium caulinodans (strain ATCC 43989 / DSM 5975 / JCM 20966 / LMG 6465 / NBRC 14845 / NCIMB 13405 / ORS 571)</name>
    <dbReference type="NCBI Taxonomy" id="438753"/>
    <lineage>
        <taxon>Bacteria</taxon>
        <taxon>Pseudomonadati</taxon>
        <taxon>Pseudomonadota</taxon>
        <taxon>Alphaproteobacteria</taxon>
        <taxon>Hyphomicrobiales</taxon>
        <taxon>Xanthobacteraceae</taxon>
        <taxon>Azorhizobium</taxon>
    </lineage>
</organism>
<reference evidence="3 4" key="1">
    <citation type="journal article" date="2007" name="Appl. Environ. Microbiol.">
        <title>Rhizobial factors required for stem nodule maturation and maintenance in Sesbania rostrata-Azorhizobium caulinodans ORS571 symbiosis.</title>
        <authorList>
            <person name="Suzuki S."/>
            <person name="Aono T."/>
            <person name="Lee KB."/>
            <person name="Suzuki T."/>
            <person name="Liu CT."/>
            <person name="Miwa H."/>
            <person name="Wakao S."/>
            <person name="Iki T."/>
            <person name="Oyaizu H."/>
        </authorList>
    </citation>
    <scope>NUCLEOTIDE SEQUENCE [LARGE SCALE GENOMIC DNA]</scope>
    <source>
        <strain evidence="4">ATCC 43989 / DSM 5975 / JCM 20966 / LMG 6465 / NBRC 14845 / NCIMB 13405 / ORS 571</strain>
    </source>
</reference>
<reference evidence="3 4" key="6">
    <citation type="journal article" date="2011" name="Appl. Environ. Microbiol.">
        <title>Involvement of the azorhizobial chromosome partition gene (parA) in the onset of bacteroid differentiation during Sesbania rostrata stem nodule development.</title>
        <authorList>
            <person name="Liu CT."/>
            <person name="Lee KB."/>
            <person name="Wang YS."/>
            <person name="Peng MH."/>
            <person name="Lee KT."/>
            <person name="Suzuki S."/>
            <person name="Suzuki T."/>
            <person name="Oyaizu H."/>
        </authorList>
    </citation>
    <scope>NUCLEOTIDE SEQUENCE [LARGE SCALE GENOMIC DNA]</scope>
    <source>
        <strain evidence="4">ATCC 43989 / DSM 5975 / JCM 20966 / LMG 6465 / NBRC 14845 / NCIMB 13405 / ORS 571</strain>
    </source>
</reference>
<dbReference type="PANTHER" id="PTHR32309">
    <property type="entry name" value="TYROSINE-PROTEIN KINASE"/>
    <property type="match status" value="1"/>
</dbReference>
<dbReference type="InterPro" id="IPR050445">
    <property type="entry name" value="Bact_polysacc_biosynth/exp"/>
</dbReference>